<evidence type="ECO:0000313" key="1">
    <source>
        <dbReference type="EMBL" id="QCB28069.1"/>
    </source>
</evidence>
<evidence type="ECO:0000313" key="2">
    <source>
        <dbReference type="Proteomes" id="UP000296352"/>
    </source>
</evidence>
<dbReference type="InterPro" id="IPR049249">
    <property type="entry name" value="DUF6882"/>
</dbReference>
<proteinExistence type="predicted"/>
<dbReference type="Pfam" id="PF21813">
    <property type="entry name" value="DUF6882"/>
    <property type="match status" value="1"/>
</dbReference>
<sequence length="423" mass="44832">MHLPAPRSLDEIITDGAFIAAGVDHALAQRYGQIHNVDLHVGSVELASRIRSGEPDVMAQARIVSEAGEFPAQVQRIALIRDGRWQWTTRLVEGLEVTELHDSGAPVDRLRLAARTVTGGKPVLVLPMDNSARAVVALAAPHGPLDPRRAIADGVRRFAGHIDEERAVLAYATAGGLGIARRTRAAAVDIELAGSTVVTLAAGSHRGAPRVTEVSGGLAAGDVLADAGYTAVEHRMLFESRYPGAAVSVDLDAGKARVASDAGAFEARAHMIATVTGGTWTWAWADSHLRGKAIAQASLGLARCGADNGLIDLVRPTMPAAWSREQSLGMMAMPILGVWTLVTVRLNELTTGVMLIEARELDLPAPTPEAVQAVLSTPLPEGVPRERALRAYAHNRSLRSNAARVYFPDGTAVTTNPVIIERP</sequence>
<dbReference type="Proteomes" id="UP000296352">
    <property type="component" value="Chromosome"/>
</dbReference>
<gene>
    <name evidence="1" type="ORF">CENDO_03880</name>
</gene>
<dbReference type="AlphaFoldDB" id="A0A4P7QEX6"/>
<reference evidence="1 2" key="1">
    <citation type="submission" date="2019-04" db="EMBL/GenBank/DDBJ databases">
        <title>Corynebacterium endometrii sp. nov., isolated from the uterus of a cow with endometritis.</title>
        <authorList>
            <person name="Ballas P."/>
            <person name="Ruckert C."/>
            <person name="Wagener K."/>
            <person name="Drillich M."/>
            <person name="Kaempfer P."/>
            <person name="Busse H.-J."/>
            <person name="Ehling-Schulz M."/>
        </authorList>
    </citation>
    <scope>NUCLEOTIDE SEQUENCE [LARGE SCALE GENOMIC DNA]</scope>
    <source>
        <strain evidence="1 2">LMM-1653</strain>
    </source>
</reference>
<dbReference type="RefSeq" id="WP_136140858.1">
    <property type="nucleotide sequence ID" value="NZ_CP039247.1"/>
</dbReference>
<dbReference type="KEGG" id="cee:CENDO_03880"/>
<name>A0A4P7QEX6_9CORY</name>
<dbReference type="OrthoDB" id="4428117at2"/>
<dbReference type="EMBL" id="CP039247">
    <property type="protein sequence ID" value="QCB28069.1"/>
    <property type="molecule type" value="Genomic_DNA"/>
</dbReference>
<protein>
    <submittedName>
        <fullName evidence="1">Uncharacterized protein</fullName>
    </submittedName>
</protein>
<keyword evidence="2" id="KW-1185">Reference proteome</keyword>
<organism evidence="1 2">
    <name type="scientific">Corynebacterium endometrii</name>
    <dbReference type="NCBI Taxonomy" id="2488819"/>
    <lineage>
        <taxon>Bacteria</taxon>
        <taxon>Bacillati</taxon>
        <taxon>Actinomycetota</taxon>
        <taxon>Actinomycetes</taxon>
        <taxon>Mycobacteriales</taxon>
        <taxon>Corynebacteriaceae</taxon>
        <taxon>Corynebacterium</taxon>
    </lineage>
</organism>
<accession>A0A4P7QEX6</accession>